<organism evidence="1 2">
    <name type="scientific">Batillaria attramentaria</name>
    <dbReference type="NCBI Taxonomy" id="370345"/>
    <lineage>
        <taxon>Eukaryota</taxon>
        <taxon>Metazoa</taxon>
        <taxon>Spiralia</taxon>
        <taxon>Lophotrochozoa</taxon>
        <taxon>Mollusca</taxon>
        <taxon>Gastropoda</taxon>
        <taxon>Caenogastropoda</taxon>
        <taxon>Sorbeoconcha</taxon>
        <taxon>Cerithioidea</taxon>
        <taxon>Batillariidae</taxon>
        <taxon>Batillaria</taxon>
    </lineage>
</organism>
<sequence length="69" mass="8097">MAETQATTLRKMKRSENYTPCWPYSIKKHGNRGETEFQWTSSEDLCSSALFLFCEAQDKCPLRRAKKVY</sequence>
<reference evidence="1 2" key="1">
    <citation type="journal article" date="2023" name="Sci. Data">
        <title>Genome assembly of the Korean intertidal mud-creeper Batillaria attramentaria.</title>
        <authorList>
            <person name="Patra A.K."/>
            <person name="Ho P.T."/>
            <person name="Jun S."/>
            <person name="Lee S.J."/>
            <person name="Kim Y."/>
            <person name="Won Y.J."/>
        </authorList>
    </citation>
    <scope>NUCLEOTIDE SEQUENCE [LARGE SCALE GENOMIC DNA]</scope>
    <source>
        <strain evidence="1">Wonlab-2016</strain>
    </source>
</reference>
<name>A0ABD0JRC4_9CAEN</name>
<evidence type="ECO:0000313" key="2">
    <source>
        <dbReference type="Proteomes" id="UP001519460"/>
    </source>
</evidence>
<protein>
    <submittedName>
        <fullName evidence="1">Uncharacterized protein</fullName>
    </submittedName>
</protein>
<keyword evidence="2" id="KW-1185">Reference proteome</keyword>
<evidence type="ECO:0000313" key="1">
    <source>
        <dbReference type="EMBL" id="KAK7477651.1"/>
    </source>
</evidence>
<dbReference type="Proteomes" id="UP001519460">
    <property type="component" value="Unassembled WGS sequence"/>
</dbReference>
<dbReference type="EMBL" id="JACVVK020000344">
    <property type="protein sequence ID" value="KAK7477651.1"/>
    <property type="molecule type" value="Genomic_DNA"/>
</dbReference>
<dbReference type="AlphaFoldDB" id="A0ABD0JRC4"/>
<accession>A0ABD0JRC4</accession>
<comment type="caution">
    <text evidence="1">The sequence shown here is derived from an EMBL/GenBank/DDBJ whole genome shotgun (WGS) entry which is preliminary data.</text>
</comment>
<proteinExistence type="predicted"/>
<gene>
    <name evidence="1" type="ORF">BaRGS_00031129</name>
</gene>